<evidence type="ECO:0000313" key="1">
    <source>
        <dbReference type="EMBL" id="KAH7311509.1"/>
    </source>
</evidence>
<organism evidence="1 2">
    <name type="scientific">Stachybotrys elegans</name>
    <dbReference type="NCBI Taxonomy" id="80388"/>
    <lineage>
        <taxon>Eukaryota</taxon>
        <taxon>Fungi</taxon>
        <taxon>Dikarya</taxon>
        <taxon>Ascomycota</taxon>
        <taxon>Pezizomycotina</taxon>
        <taxon>Sordariomycetes</taxon>
        <taxon>Hypocreomycetidae</taxon>
        <taxon>Hypocreales</taxon>
        <taxon>Stachybotryaceae</taxon>
        <taxon>Stachybotrys</taxon>
    </lineage>
</organism>
<proteinExistence type="predicted"/>
<name>A0A8K0SJS3_9HYPO</name>
<comment type="caution">
    <text evidence="1">The sequence shown here is derived from an EMBL/GenBank/DDBJ whole genome shotgun (WGS) entry which is preliminary data.</text>
</comment>
<dbReference type="EMBL" id="JAGPNK010000011">
    <property type="protein sequence ID" value="KAH7311509.1"/>
    <property type="molecule type" value="Genomic_DNA"/>
</dbReference>
<gene>
    <name evidence="1" type="ORF">B0I35DRAFT_438211</name>
</gene>
<dbReference type="OrthoDB" id="5149687at2759"/>
<dbReference type="AlphaFoldDB" id="A0A8K0SJS3"/>
<evidence type="ECO:0000313" key="2">
    <source>
        <dbReference type="Proteomes" id="UP000813444"/>
    </source>
</evidence>
<keyword evidence="2" id="KW-1185">Reference proteome</keyword>
<protein>
    <submittedName>
        <fullName evidence="1">Uncharacterized protein</fullName>
    </submittedName>
</protein>
<sequence length="151" mass="17287">METWYRTLLSYSCITSTSTAIFRVFFQATSNFPIMCQIIKYYLLCTHGVSDIQPCQNGSKERPCAHAQITTHVYPKEGVSFPRCKLRRTECPFEDKDGLWNCCNCGYWGNDAGRCKSVMVEAEETFPCDHICCDGCDPCTAHPSHARNRFW</sequence>
<reference evidence="1" key="1">
    <citation type="journal article" date="2021" name="Nat. Commun.">
        <title>Genetic determinants of endophytism in the Arabidopsis root mycobiome.</title>
        <authorList>
            <person name="Mesny F."/>
            <person name="Miyauchi S."/>
            <person name="Thiergart T."/>
            <person name="Pickel B."/>
            <person name="Atanasova L."/>
            <person name="Karlsson M."/>
            <person name="Huettel B."/>
            <person name="Barry K.W."/>
            <person name="Haridas S."/>
            <person name="Chen C."/>
            <person name="Bauer D."/>
            <person name="Andreopoulos W."/>
            <person name="Pangilinan J."/>
            <person name="LaButti K."/>
            <person name="Riley R."/>
            <person name="Lipzen A."/>
            <person name="Clum A."/>
            <person name="Drula E."/>
            <person name="Henrissat B."/>
            <person name="Kohler A."/>
            <person name="Grigoriev I.V."/>
            <person name="Martin F.M."/>
            <person name="Hacquard S."/>
        </authorList>
    </citation>
    <scope>NUCLEOTIDE SEQUENCE</scope>
    <source>
        <strain evidence="1">MPI-CAGE-CH-0235</strain>
    </source>
</reference>
<dbReference type="Proteomes" id="UP000813444">
    <property type="component" value="Unassembled WGS sequence"/>
</dbReference>
<accession>A0A8K0SJS3</accession>